<dbReference type="EMBL" id="DVFV01000028">
    <property type="protein sequence ID" value="HIQ90273.1"/>
    <property type="molecule type" value="Genomic_DNA"/>
</dbReference>
<evidence type="ECO:0000313" key="2">
    <source>
        <dbReference type="EMBL" id="HIQ90273.1"/>
    </source>
</evidence>
<protein>
    <submittedName>
        <fullName evidence="2">Stage II sporulation protein P</fullName>
    </submittedName>
</protein>
<organism evidence="2 3">
    <name type="scientific">Candidatus Coprosoma intestinipullorum</name>
    <dbReference type="NCBI Taxonomy" id="2840752"/>
    <lineage>
        <taxon>Bacteria</taxon>
        <taxon>Bacillati</taxon>
        <taxon>Bacillota</taxon>
        <taxon>Bacillota incertae sedis</taxon>
        <taxon>Candidatus Coprosoma</taxon>
    </lineage>
</organism>
<gene>
    <name evidence="2" type="ORF">IAB27_01400</name>
</gene>
<dbReference type="NCBIfam" id="TIGR02867">
    <property type="entry name" value="spore_II_P"/>
    <property type="match status" value="1"/>
</dbReference>
<reference evidence="2" key="2">
    <citation type="journal article" date="2021" name="PeerJ">
        <title>Extensive microbial diversity within the chicken gut microbiome revealed by metagenomics and culture.</title>
        <authorList>
            <person name="Gilroy R."/>
            <person name="Ravi A."/>
            <person name="Getino M."/>
            <person name="Pursley I."/>
            <person name="Horton D.L."/>
            <person name="Alikhan N.F."/>
            <person name="Baker D."/>
            <person name="Gharbi K."/>
            <person name="Hall N."/>
            <person name="Watson M."/>
            <person name="Adriaenssens E.M."/>
            <person name="Foster-Nyarko E."/>
            <person name="Jarju S."/>
            <person name="Secka A."/>
            <person name="Antonio M."/>
            <person name="Oren A."/>
            <person name="Chaudhuri R.R."/>
            <person name="La Ragione R."/>
            <person name="Hildebrand F."/>
            <person name="Pallen M.J."/>
        </authorList>
    </citation>
    <scope>NUCLEOTIDE SEQUENCE</scope>
    <source>
        <strain evidence="2">CHK147-3167</strain>
    </source>
</reference>
<evidence type="ECO:0000256" key="1">
    <source>
        <dbReference type="SAM" id="Phobius"/>
    </source>
</evidence>
<evidence type="ECO:0000313" key="3">
    <source>
        <dbReference type="Proteomes" id="UP000886786"/>
    </source>
</evidence>
<feature type="transmembrane region" description="Helical" evidence="1">
    <location>
        <begin position="12"/>
        <end position="34"/>
    </location>
</feature>
<accession>A0A9D1CXS2</accession>
<keyword evidence="1" id="KW-1133">Transmembrane helix</keyword>
<reference evidence="2" key="1">
    <citation type="submission" date="2020-10" db="EMBL/GenBank/DDBJ databases">
        <authorList>
            <person name="Gilroy R."/>
        </authorList>
    </citation>
    <scope>NUCLEOTIDE SEQUENCE</scope>
    <source>
        <strain evidence="2">CHK147-3167</strain>
    </source>
</reference>
<dbReference type="Proteomes" id="UP000886786">
    <property type="component" value="Unassembled WGS sequence"/>
</dbReference>
<dbReference type="InterPro" id="IPR010897">
    <property type="entry name" value="Spore_II_P"/>
</dbReference>
<comment type="caution">
    <text evidence="2">The sequence shown here is derived from an EMBL/GenBank/DDBJ whole genome shotgun (WGS) entry which is preliminary data.</text>
</comment>
<sequence>MAKMKLVKKRRFKYRILFYLFLVFIGYQISYNIIMNFKLVKSNEDFVKALISDSNYHLLYEKKASNLFSQMFSRVLNINKPLSILEASLPFTQKEEAMTYVSNPNFSEVNDLKADPTVYIYNSHQSEEYQGEALENYNIKPGVMMASYILQDKLAENDVKALVMEDNLVDYMNLNNMSYNKSYQAARNLITETIQNTPTLKLIIDLHRDALSKDKSTTIINNKSCAKIIFVIGKENSNYQSNLDMTNKINDKIKAKYPELTRGVIGKEGSGNNGIYNQDLSPKMTLLEIGGQENTIDEVLNTIELIAPIIGEYINEN</sequence>
<proteinExistence type="predicted"/>
<keyword evidence="1" id="KW-0812">Transmembrane</keyword>
<dbReference type="Pfam" id="PF07454">
    <property type="entry name" value="SpoIIP"/>
    <property type="match status" value="1"/>
</dbReference>
<name>A0A9D1CXS2_9FIRM</name>
<dbReference type="AlphaFoldDB" id="A0A9D1CXS2"/>
<keyword evidence="1" id="KW-0472">Membrane</keyword>